<organism evidence="4 5">
    <name type="scientific">Gomphillus americanus</name>
    <dbReference type="NCBI Taxonomy" id="1940652"/>
    <lineage>
        <taxon>Eukaryota</taxon>
        <taxon>Fungi</taxon>
        <taxon>Dikarya</taxon>
        <taxon>Ascomycota</taxon>
        <taxon>Pezizomycotina</taxon>
        <taxon>Lecanoromycetes</taxon>
        <taxon>OSLEUM clade</taxon>
        <taxon>Ostropomycetidae</taxon>
        <taxon>Ostropales</taxon>
        <taxon>Graphidaceae</taxon>
        <taxon>Gomphilloideae</taxon>
        <taxon>Gomphillus</taxon>
    </lineage>
</organism>
<feature type="domain" description="NmrA-like" evidence="3">
    <location>
        <begin position="11"/>
        <end position="147"/>
    </location>
</feature>
<sequence>MSRIENNHVTKVAIVGAGGRVGGPFARSLLETGKHTVTAITREDSTSGAKLPEGVHVVKVNYDNEESVVSALKGQEVLIITLSVQTPKDTQAKLISAAAKAGVPYLFHNAYGGDITAEQVNKDTGLAEAEAATRKQIEDLGVSKWIAFCCGFWYEWSLPMGTDLYGFDIKNREVIFFDDGETKFSTSTWPQCGRGMAALLSLPVEGQGTTLESFANKPVYIQSFRVSQKDMLASILRVTGDKESDWKVEYQPAQERWEEGRAAMMKGDRQGFARMLYARSMAKDTSGNFEGKLNNDVLGLKDEDLDEWTKFCVDFAMAGRSWWAE</sequence>
<dbReference type="Gene3D" id="3.40.50.720">
    <property type="entry name" value="NAD(P)-binding Rossmann-like Domain"/>
    <property type="match status" value="1"/>
</dbReference>
<dbReference type="CDD" id="cd05259">
    <property type="entry name" value="PCBER_SDR_a"/>
    <property type="match status" value="1"/>
</dbReference>
<evidence type="ECO:0000256" key="1">
    <source>
        <dbReference type="ARBA" id="ARBA00022857"/>
    </source>
</evidence>
<dbReference type="GO" id="GO:0016491">
    <property type="term" value="F:oxidoreductase activity"/>
    <property type="evidence" value="ECO:0007669"/>
    <property type="project" value="UniProtKB-KW"/>
</dbReference>
<dbReference type="PANTHER" id="PTHR47706:SF7">
    <property type="entry name" value="CIPA-LIKE, PUTATIVE (AFU_ORTHOLOGUE AFUA_1G01630)-RELATED"/>
    <property type="match status" value="1"/>
</dbReference>
<evidence type="ECO:0000313" key="4">
    <source>
        <dbReference type="EMBL" id="CAF9921760.1"/>
    </source>
</evidence>
<protein>
    <recommendedName>
        <fullName evidence="3">NmrA-like domain-containing protein</fullName>
    </recommendedName>
</protein>
<dbReference type="InterPro" id="IPR008030">
    <property type="entry name" value="NmrA-like"/>
</dbReference>
<comment type="caution">
    <text evidence="4">The sequence shown here is derived from an EMBL/GenBank/DDBJ whole genome shotgun (WGS) entry which is preliminary data.</text>
</comment>
<keyword evidence="1" id="KW-0521">NADP</keyword>
<gene>
    <name evidence="4" type="ORF">GOMPHAMPRED_002388</name>
</gene>
<dbReference type="AlphaFoldDB" id="A0A8H3II54"/>
<dbReference type="Pfam" id="PF05368">
    <property type="entry name" value="NmrA"/>
    <property type="match status" value="1"/>
</dbReference>
<evidence type="ECO:0000256" key="2">
    <source>
        <dbReference type="ARBA" id="ARBA00023002"/>
    </source>
</evidence>
<dbReference type="SUPFAM" id="SSF51735">
    <property type="entry name" value="NAD(P)-binding Rossmann-fold domains"/>
    <property type="match status" value="1"/>
</dbReference>
<dbReference type="PANTHER" id="PTHR47706">
    <property type="entry name" value="NMRA-LIKE FAMILY PROTEIN"/>
    <property type="match status" value="1"/>
</dbReference>
<reference evidence="4" key="1">
    <citation type="submission" date="2021-03" db="EMBL/GenBank/DDBJ databases">
        <authorList>
            <person name="Tagirdzhanova G."/>
        </authorList>
    </citation>
    <scope>NUCLEOTIDE SEQUENCE</scope>
</reference>
<evidence type="ECO:0000313" key="5">
    <source>
        <dbReference type="Proteomes" id="UP000664169"/>
    </source>
</evidence>
<dbReference type="InterPro" id="IPR036291">
    <property type="entry name" value="NAD(P)-bd_dom_sf"/>
</dbReference>
<dbReference type="InterPro" id="IPR045312">
    <property type="entry name" value="PCBER-like"/>
</dbReference>
<name>A0A8H3II54_9LECA</name>
<dbReference type="Proteomes" id="UP000664169">
    <property type="component" value="Unassembled WGS sequence"/>
</dbReference>
<evidence type="ECO:0000259" key="3">
    <source>
        <dbReference type="Pfam" id="PF05368"/>
    </source>
</evidence>
<accession>A0A8H3II54</accession>
<proteinExistence type="predicted"/>
<keyword evidence="5" id="KW-1185">Reference proteome</keyword>
<dbReference type="InterPro" id="IPR051609">
    <property type="entry name" value="NmrA/Isoflavone_reductase-like"/>
</dbReference>
<dbReference type="OrthoDB" id="419598at2759"/>
<dbReference type="EMBL" id="CAJPDQ010000017">
    <property type="protein sequence ID" value="CAF9921760.1"/>
    <property type="molecule type" value="Genomic_DNA"/>
</dbReference>
<keyword evidence="2" id="KW-0560">Oxidoreductase</keyword>